<protein>
    <submittedName>
        <fullName evidence="3">LexA repressor</fullName>
        <ecNumber evidence="3">3.4.21.88</ecNumber>
    </submittedName>
</protein>
<keyword evidence="3" id="KW-0378">Hydrolase</keyword>
<dbReference type="Gene3D" id="1.10.10.10">
    <property type="entry name" value="Winged helix-like DNA-binding domain superfamily/Winged helix DNA-binding domain"/>
    <property type="match status" value="1"/>
</dbReference>
<dbReference type="RefSeq" id="WP_170146496.1">
    <property type="nucleotide sequence ID" value="NZ_BJXM01000029.1"/>
</dbReference>
<dbReference type="PANTHER" id="PTHR33516">
    <property type="entry name" value="LEXA REPRESSOR"/>
    <property type="match status" value="1"/>
</dbReference>
<feature type="domain" description="Peptidase S24/S26A/S26B/S26C" evidence="1">
    <location>
        <begin position="82"/>
        <end position="189"/>
    </location>
</feature>
<dbReference type="InterPro" id="IPR036286">
    <property type="entry name" value="LexA/Signal_pep-like_sf"/>
</dbReference>
<dbReference type="SUPFAM" id="SSF51306">
    <property type="entry name" value="LexA/Signal peptidase"/>
    <property type="match status" value="1"/>
</dbReference>
<name>A0A399F330_9DEIN</name>
<dbReference type="EMBL" id="QWLB01000055">
    <property type="protein sequence ID" value="RIH91147.1"/>
    <property type="molecule type" value="Genomic_DNA"/>
</dbReference>
<keyword evidence="4" id="KW-1185">Reference proteome</keyword>
<dbReference type="AlphaFoldDB" id="A0A399F330"/>
<organism evidence="3 4">
    <name type="scientific">Meiothermus granaticius NBRC 107808</name>
    <dbReference type="NCBI Taxonomy" id="1227551"/>
    <lineage>
        <taxon>Bacteria</taxon>
        <taxon>Thermotogati</taxon>
        <taxon>Deinococcota</taxon>
        <taxon>Deinococci</taxon>
        <taxon>Thermales</taxon>
        <taxon>Thermaceae</taxon>
        <taxon>Meiothermus</taxon>
    </lineage>
</organism>
<dbReference type="SUPFAM" id="SSF46785">
    <property type="entry name" value="Winged helix' DNA-binding domain"/>
    <property type="match status" value="1"/>
</dbReference>
<dbReference type="GO" id="GO:0006508">
    <property type="term" value="P:proteolysis"/>
    <property type="evidence" value="ECO:0007669"/>
    <property type="project" value="InterPro"/>
</dbReference>
<dbReference type="InterPro" id="IPR036390">
    <property type="entry name" value="WH_DNA-bd_sf"/>
</dbReference>
<feature type="domain" description="LexA repressor DNA-binding" evidence="2">
    <location>
        <begin position="2"/>
        <end position="58"/>
    </location>
</feature>
<dbReference type="Proteomes" id="UP000266178">
    <property type="component" value="Unassembled WGS sequence"/>
</dbReference>
<dbReference type="InterPro" id="IPR050077">
    <property type="entry name" value="LexA_repressor"/>
</dbReference>
<dbReference type="InterPro" id="IPR006199">
    <property type="entry name" value="LexA_DNA-bd_dom"/>
</dbReference>
<accession>A0A399F330</accession>
<dbReference type="GO" id="GO:0004252">
    <property type="term" value="F:serine-type endopeptidase activity"/>
    <property type="evidence" value="ECO:0007669"/>
    <property type="project" value="UniProtKB-EC"/>
</dbReference>
<gene>
    <name evidence="3" type="primary">lexA_3</name>
    <name evidence="3" type="ORF">Mgrana_02931</name>
</gene>
<reference evidence="3 4" key="1">
    <citation type="submission" date="2018-08" db="EMBL/GenBank/DDBJ databases">
        <title>Meiothermus granaticius genome AF-68 sequencing project.</title>
        <authorList>
            <person name="Da Costa M.S."/>
            <person name="Albuquerque L."/>
            <person name="Raposo P."/>
            <person name="Froufe H.J.C."/>
            <person name="Barroso C.S."/>
            <person name="Egas C."/>
        </authorList>
    </citation>
    <scope>NUCLEOTIDE SEQUENCE [LARGE SCALE GENOMIC DNA]</scope>
    <source>
        <strain evidence="3 4">AF-68</strain>
    </source>
</reference>
<evidence type="ECO:0000313" key="4">
    <source>
        <dbReference type="Proteomes" id="UP000266178"/>
    </source>
</evidence>
<evidence type="ECO:0000259" key="2">
    <source>
        <dbReference type="Pfam" id="PF01726"/>
    </source>
</evidence>
<proteinExistence type="predicted"/>
<dbReference type="Gene3D" id="2.10.109.10">
    <property type="entry name" value="Umud Fragment, subunit A"/>
    <property type="match status" value="1"/>
</dbReference>
<dbReference type="Pfam" id="PF00717">
    <property type="entry name" value="Peptidase_S24"/>
    <property type="match status" value="1"/>
</dbReference>
<dbReference type="InterPro" id="IPR015927">
    <property type="entry name" value="Peptidase_S24_S26A/B/C"/>
</dbReference>
<dbReference type="EC" id="3.4.21.88" evidence="3"/>
<dbReference type="Pfam" id="PF01726">
    <property type="entry name" value="LexA_DNA_bind"/>
    <property type="match status" value="1"/>
</dbReference>
<sequence length="207" mass="22812">MSLSKGQQRVMEQIAGLYRQLGRLPRVPELSAALGYSYQAVRDHLSALERKGFLEVVSQGQGRASELRPTLAGRTLLGLGIPLLGSIPAGRPGEAVQEIRGLLALPRRPGYYALLVEGDSMADYFVEGDVVIVKATPEVRPGQIAAVYHEGRTTLKYVYRRGSRVELRAHNPLYPPLVLPARELQVQGIYESLLRGRLVSELLEVVM</sequence>
<dbReference type="CDD" id="cd06529">
    <property type="entry name" value="S24_LexA-like"/>
    <property type="match status" value="1"/>
</dbReference>
<dbReference type="PANTHER" id="PTHR33516:SF2">
    <property type="entry name" value="LEXA REPRESSOR-RELATED"/>
    <property type="match status" value="1"/>
</dbReference>
<comment type="caution">
    <text evidence="3">The sequence shown here is derived from an EMBL/GenBank/DDBJ whole genome shotgun (WGS) entry which is preliminary data.</text>
</comment>
<evidence type="ECO:0000313" key="3">
    <source>
        <dbReference type="EMBL" id="RIH91147.1"/>
    </source>
</evidence>
<evidence type="ECO:0000259" key="1">
    <source>
        <dbReference type="Pfam" id="PF00717"/>
    </source>
</evidence>
<dbReference type="InterPro" id="IPR039418">
    <property type="entry name" value="LexA-like"/>
</dbReference>
<dbReference type="InterPro" id="IPR036388">
    <property type="entry name" value="WH-like_DNA-bd_sf"/>
</dbReference>